<evidence type="ECO:0000313" key="2">
    <source>
        <dbReference type="EMBL" id="GEU71836.1"/>
    </source>
</evidence>
<name>A0A6L2MCV1_TANCI</name>
<proteinExistence type="predicted"/>
<organism evidence="2">
    <name type="scientific">Tanacetum cinerariifolium</name>
    <name type="common">Dalmatian daisy</name>
    <name type="synonym">Chrysanthemum cinerariifolium</name>
    <dbReference type="NCBI Taxonomy" id="118510"/>
    <lineage>
        <taxon>Eukaryota</taxon>
        <taxon>Viridiplantae</taxon>
        <taxon>Streptophyta</taxon>
        <taxon>Embryophyta</taxon>
        <taxon>Tracheophyta</taxon>
        <taxon>Spermatophyta</taxon>
        <taxon>Magnoliopsida</taxon>
        <taxon>eudicotyledons</taxon>
        <taxon>Gunneridae</taxon>
        <taxon>Pentapetalae</taxon>
        <taxon>asterids</taxon>
        <taxon>campanulids</taxon>
        <taxon>Asterales</taxon>
        <taxon>Asteraceae</taxon>
        <taxon>Asteroideae</taxon>
        <taxon>Anthemideae</taxon>
        <taxon>Anthemidinae</taxon>
        <taxon>Tanacetum</taxon>
    </lineage>
</organism>
<gene>
    <name evidence="2" type="ORF">Tci_043814</name>
</gene>
<dbReference type="EMBL" id="BKCJ010006378">
    <property type="protein sequence ID" value="GEU71836.1"/>
    <property type="molecule type" value="Genomic_DNA"/>
</dbReference>
<evidence type="ECO:0000256" key="1">
    <source>
        <dbReference type="SAM" id="MobiDB-lite"/>
    </source>
</evidence>
<dbReference type="AlphaFoldDB" id="A0A6L2MCV1"/>
<reference evidence="2" key="1">
    <citation type="journal article" date="2019" name="Sci. Rep.">
        <title>Draft genome of Tanacetum cinerariifolium, the natural source of mosquito coil.</title>
        <authorList>
            <person name="Yamashiro T."/>
            <person name="Shiraishi A."/>
            <person name="Satake H."/>
            <person name="Nakayama K."/>
        </authorList>
    </citation>
    <scope>NUCLEOTIDE SEQUENCE</scope>
</reference>
<accession>A0A6L2MCV1</accession>
<feature type="region of interest" description="Disordered" evidence="1">
    <location>
        <begin position="14"/>
        <end position="41"/>
    </location>
</feature>
<feature type="region of interest" description="Disordered" evidence="1">
    <location>
        <begin position="53"/>
        <end position="74"/>
    </location>
</feature>
<protein>
    <submittedName>
        <fullName evidence="2">Uncharacterized protein</fullName>
    </submittedName>
</protein>
<comment type="caution">
    <text evidence="2">The sequence shown here is derived from an EMBL/GenBank/DDBJ whole genome shotgun (WGS) entry which is preliminary data.</text>
</comment>
<sequence>MSCNQSKIRVRGQRLIPSTFIQQTSTDNHKEKLASGSKKRSKISLSDFLDRKLQKTSTDSSKLGKEKPFLSPHN</sequence>